<dbReference type="InterPro" id="IPR001845">
    <property type="entry name" value="HTH_ArsR_DNA-bd_dom"/>
</dbReference>
<accession>A0A2D2B3V4</accession>
<dbReference type="Gene3D" id="1.10.10.10">
    <property type="entry name" value="Winged helix-like DNA-binding domain superfamily/Winged helix DNA-binding domain"/>
    <property type="match status" value="1"/>
</dbReference>
<proteinExistence type="predicted"/>
<dbReference type="SUPFAM" id="SSF46785">
    <property type="entry name" value="Winged helix' DNA-binding domain"/>
    <property type="match status" value="1"/>
</dbReference>
<name>A0A2D2B3V4_9CAUL</name>
<organism evidence="2 3">
    <name type="scientific">Caulobacter mirabilis</name>
    <dbReference type="NCBI Taxonomy" id="69666"/>
    <lineage>
        <taxon>Bacteria</taxon>
        <taxon>Pseudomonadati</taxon>
        <taxon>Pseudomonadota</taxon>
        <taxon>Alphaproteobacteria</taxon>
        <taxon>Caulobacterales</taxon>
        <taxon>Caulobacteraceae</taxon>
        <taxon>Caulobacter</taxon>
    </lineage>
</organism>
<evidence type="ECO:0000259" key="1">
    <source>
        <dbReference type="PROSITE" id="PS50987"/>
    </source>
</evidence>
<dbReference type="NCBIfam" id="NF033788">
    <property type="entry name" value="HTH_metalloreg"/>
    <property type="match status" value="1"/>
</dbReference>
<dbReference type="KEGG" id="cmb:CSW64_09280"/>
<dbReference type="Pfam" id="PF01022">
    <property type="entry name" value="HTH_5"/>
    <property type="match status" value="1"/>
</dbReference>
<gene>
    <name evidence="2" type="ORF">CSW64_09280</name>
</gene>
<evidence type="ECO:0000313" key="2">
    <source>
        <dbReference type="EMBL" id="ATQ44953.1"/>
    </source>
</evidence>
<dbReference type="EMBL" id="CP024201">
    <property type="protein sequence ID" value="ATQ44953.1"/>
    <property type="molecule type" value="Genomic_DNA"/>
</dbReference>
<dbReference type="CDD" id="cd00090">
    <property type="entry name" value="HTH_ARSR"/>
    <property type="match status" value="1"/>
</dbReference>
<dbReference type="Proteomes" id="UP000228945">
    <property type="component" value="Chromosome"/>
</dbReference>
<dbReference type="PRINTS" id="PR00778">
    <property type="entry name" value="HTHARSR"/>
</dbReference>
<dbReference type="InterPro" id="IPR011991">
    <property type="entry name" value="ArsR-like_HTH"/>
</dbReference>
<keyword evidence="3" id="KW-1185">Reference proteome</keyword>
<dbReference type="RefSeq" id="WP_099624188.1">
    <property type="nucleotide sequence ID" value="NZ_CP024201.1"/>
</dbReference>
<protein>
    <submittedName>
        <fullName evidence="2">Transcriptional regulator</fullName>
    </submittedName>
</protein>
<sequence length="112" mass="12896">MPETLDDTLAALADPNRRRVVELLRERPYRAGELAEAAGLTAPAMSRHLRTLRQSGIVEEASPEFDAPNFDARVRVYQLRAEPMVHLLRWLEETERMWSEQLLAFKAHVEKS</sequence>
<dbReference type="PROSITE" id="PS50987">
    <property type="entry name" value="HTH_ARSR_2"/>
    <property type="match status" value="1"/>
</dbReference>
<dbReference type="GO" id="GO:0003700">
    <property type="term" value="F:DNA-binding transcription factor activity"/>
    <property type="evidence" value="ECO:0007669"/>
    <property type="project" value="InterPro"/>
</dbReference>
<dbReference type="InterPro" id="IPR036388">
    <property type="entry name" value="WH-like_DNA-bd_sf"/>
</dbReference>
<evidence type="ECO:0000313" key="3">
    <source>
        <dbReference type="Proteomes" id="UP000228945"/>
    </source>
</evidence>
<dbReference type="AlphaFoldDB" id="A0A2D2B3V4"/>
<feature type="domain" description="HTH arsR-type" evidence="1">
    <location>
        <begin position="1"/>
        <end position="91"/>
    </location>
</feature>
<reference evidence="2 3" key="1">
    <citation type="submission" date="2017-10" db="EMBL/GenBank/DDBJ databases">
        <title>Genome sequence of Caulobacter mirabilis FWC38.</title>
        <authorList>
            <person name="Fiebig A."/>
            <person name="Crosson S."/>
        </authorList>
    </citation>
    <scope>NUCLEOTIDE SEQUENCE [LARGE SCALE GENOMIC DNA]</scope>
    <source>
        <strain evidence="2 3">FWC 38</strain>
    </source>
</reference>
<dbReference type="PANTHER" id="PTHR38600:SF1">
    <property type="entry name" value="TRANSCRIPTIONAL REGULATORY PROTEIN"/>
    <property type="match status" value="1"/>
</dbReference>
<dbReference type="InterPro" id="IPR036390">
    <property type="entry name" value="WH_DNA-bd_sf"/>
</dbReference>
<dbReference type="SMART" id="SM00418">
    <property type="entry name" value="HTH_ARSR"/>
    <property type="match status" value="1"/>
</dbReference>
<dbReference type="OrthoDB" id="9790747at2"/>
<dbReference type="PANTHER" id="PTHR38600">
    <property type="entry name" value="TRANSCRIPTIONAL REGULATORY PROTEIN"/>
    <property type="match status" value="1"/>
</dbReference>